<gene>
    <name evidence="4" type="ORF">G3I67_04975</name>
</gene>
<dbReference type="Gene3D" id="3.40.710.10">
    <property type="entry name" value="DD-peptidase/beta-lactamase superfamily"/>
    <property type="match status" value="1"/>
</dbReference>
<accession>A0A6B2QWT9</accession>
<proteinExistence type="predicted"/>
<keyword evidence="2" id="KW-0732">Signal</keyword>
<feature type="region of interest" description="Disordered" evidence="1">
    <location>
        <begin position="23"/>
        <end position="45"/>
    </location>
</feature>
<dbReference type="PANTHER" id="PTHR43283">
    <property type="entry name" value="BETA-LACTAMASE-RELATED"/>
    <property type="match status" value="1"/>
</dbReference>
<dbReference type="InterPro" id="IPR050789">
    <property type="entry name" value="Diverse_Enzym_Activities"/>
</dbReference>
<feature type="domain" description="Beta-lactamase-related" evidence="3">
    <location>
        <begin position="56"/>
        <end position="424"/>
    </location>
</feature>
<evidence type="ECO:0000256" key="1">
    <source>
        <dbReference type="SAM" id="MobiDB-lite"/>
    </source>
</evidence>
<dbReference type="SUPFAM" id="SSF56601">
    <property type="entry name" value="beta-lactamase/transpeptidase-like"/>
    <property type="match status" value="1"/>
</dbReference>
<sequence length="434" mass="47065">MKKIIGSLIGVLTLSSSLTVQAQQPTGQQPAKQQQPPLPIATPQSQGFSAEGIKRIDAFMKQEIANNQMPGAVLAVAKNGKLVIYEAYGYRNKATSTPMTKDTIFELASMTKIMTAVSALTFYEEGSLTLKSPVSRWFPQFKNMKVAKVAADGTMTTENAKNQITIQDLMRHTTGLTYGGRGDTPVHKQFPAGSVVSALTLTGPEFMEKLSSAALLHEPGTVWNYGFGLDVLGLIQEKMTGKPLGQIMRERIWDKVGMVDSGFAINDKNRDRFAHPLPTDPITGKPQSMDILSKPLKFDCGGGCAYGTAADYLRFGQMLINGGTIDGKRVLGPQTVAFMTSNHLGKDIKNELTATEAGRAGYGFGLSVAVRMDRGIAAINGNVGDYTWNGAYGTTFWADPKEKMVVVMMAATPGEIRKEYRERINALIYGALEK</sequence>
<name>A0A6B2QWT9_9BURK</name>
<dbReference type="InterPro" id="IPR012338">
    <property type="entry name" value="Beta-lactam/transpept-like"/>
</dbReference>
<protein>
    <submittedName>
        <fullName evidence="4">Beta-lactamase family protein</fullName>
    </submittedName>
</protein>
<dbReference type="InterPro" id="IPR001466">
    <property type="entry name" value="Beta-lactam-related"/>
</dbReference>
<feature type="signal peptide" evidence="2">
    <location>
        <begin position="1"/>
        <end position="22"/>
    </location>
</feature>
<dbReference type="EMBL" id="JAAGRN010000003">
    <property type="protein sequence ID" value="NDY82581.1"/>
    <property type="molecule type" value="Genomic_DNA"/>
</dbReference>
<dbReference type="AlphaFoldDB" id="A0A6B2QWT9"/>
<dbReference type="PANTHER" id="PTHR43283:SF3">
    <property type="entry name" value="BETA-LACTAMASE FAMILY PROTEIN (AFU_ORTHOLOGUE AFUA_5G07500)"/>
    <property type="match status" value="1"/>
</dbReference>
<evidence type="ECO:0000313" key="4">
    <source>
        <dbReference type="EMBL" id="NDY82581.1"/>
    </source>
</evidence>
<feature type="compositionally biased region" description="Low complexity" evidence="1">
    <location>
        <begin position="23"/>
        <end position="35"/>
    </location>
</feature>
<dbReference type="Pfam" id="PF00144">
    <property type="entry name" value="Beta-lactamase"/>
    <property type="match status" value="1"/>
</dbReference>
<evidence type="ECO:0000259" key="3">
    <source>
        <dbReference type="Pfam" id="PF00144"/>
    </source>
</evidence>
<reference evidence="4" key="1">
    <citation type="submission" date="2020-02" db="EMBL/GenBank/DDBJ databases">
        <authorList>
            <person name="Chen W.-M."/>
        </authorList>
    </citation>
    <scope>NUCLEOTIDE SEQUENCE</scope>
    <source>
        <strain evidence="4">NBD-18</strain>
    </source>
</reference>
<organism evidence="4">
    <name type="scientific">Sheuella amnicola</name>
    <dbReference type="NCBI Taxonomy" id="2707330"/>
    <lineage>
        <taxon>Bacteria</taxon>
        <taxon>Pseudomonadati</taxon>
        <taxon>Pseudomonadota</taxon>
        <taxon>Betaproteobacteria</taxon>
        <taxon>Burkholderiales</taxon>
        <taxon>Alcaligenaceae</taxon>
        <taxon>Sheuella</taxon>
    </lineage>
</organism>
<evidence type="ECO:0000256" key="2">
    <source>
        <dbReference type="SAM" id="SignalP"/>
    </source>
</evidence>
<feature type="chain" id="PRO_5025386986" evidence="2">
    <location>
        <begin position="23"/>
        <end position="434"/>
    </location>
</feature>
<comment type="caution">
    <text evidence="4">The sequence shown here is derived from an EMBL/GenBank/DDBJ whole genome shotgun (WGS) entry which is preliminary data.</text>
</comment>
<dbReference type="RefSeq" id="WP_163652174.1">
    <property type="nucleotide sequence ID" value="NZ_JAAGRN010000003.1"/>
</dbReference>